<sequence length="91" mass="10227">MSTAVTDAAEKCKALLLEMQEARRMRELAEREASEVEREQRSLAKSARLDALFRDLRHLEEGVDAIRESRPMSDAGPAKGKLGSDRDGWLL</sequence>
<reference evidence="3 4" key="1">
    <citation type="journal article" date="2020" name="ISME J.">
        <title>Uncovering the hidden diversity of litter-decomposition mechanisms in mushroom-forming fungi.</title>
        <authorList>
            <person name="Floudas D."/>
            <person name="Bentzer J."/>
            <person name="Ahren D."/>
            <person name="Johansson T."/>
            <person name="Persson P."/>
            <person name="Tunlid A."/>
        </authorList>
    </citation>
    <scope>NUCLEOTIDE SEQUENCE [LARGE SCALE GENOMIC DNA]</scope>
    <source>
        <strain evidence="3 4">CBS 661.87</strain>
    </source>
</reference>
<keyword evidence="4" id="KW-1185">Reference proteome</keyword>
<keyword evidence="1" id="KW-0175">Coiled coil</keyword>
<name>A0A8H5HG03_9AGAR</name>
<evidence type="ECO:0000313" key="3">
    <source>
        <dbReference type="EMBL" id="KAF5382532.1"/>
    </source>
</evidence>
<dbReference type="OrthoDB" id="3029850at2759"/>
<feature type="region of interest" description="Disordered" evidence="2">
    <location>
        <begin position="65"/>
        <end position="91"/>
    </location>
</feature>
<evidence type="ECO:0000256" key="2">
    <source>
        <dbReference type="SAM" id="MobiDB-lite"/>
    </source>
</evidence>
<organism evidence="3 4">
    <name type="scientific">Tricholomella constricta</name>
    <dbReference type="NCBI Taxonomy" id="117010"/>
    <lineage>
        <taxon>Eukaryota</taxon>
        <taxon>Fungi</taxon>
        <taxon>Dikarya</taxon>
        <taxon>Basidiomycota</taxon>
        <taxon>Agaricomycotina</taxon>
        <taxon>Agaricomycetes</taxon>
        <taxon>Agaricomycetidae</taxon>
        <taxon>Agaricales</taxon>
        <taxon>Tricholomatineae</taxon>
        <taxon>Lyophyllaceae</taxon>
        <taxon>Tricholomella</taxon>
    </lineage>
</organism>
<dbReference type="AlphaFoldDB" id="A0A8H5HG03"/>
<dbReference type="EMBL" id="JAACJP010000008">
    <property type="protein sequence ID" value="KAF5382532.1"/>
    <property type="molecule type" value="Genomic_DNA"/>
</dbReference>
<evidence type="ECO:0000256" key="1">
    <source>
        <dbReference type="SAM" id="Coils"/>
    </source>
</evidence>
<proteinExistence type="predicted"/>
<comment type="caution">
    <text evidence="3">The sequence shown here is derived from an EMBL/GenBank/DDBJ whole genome shotgun (WGS) entry which is preliminary data.</text>
</comment>
<gene>
    <name evidence="3" type="ORF">D9615_002800</name>
</gene>
<accession>A0A8H5HG03</accession>
<feature type="compositionally biased region" description="Basic and acidic residues" evidence="2">
    <location>
        <begin position="82"/>
        <end position="91"/>
    </location>
</feature>
<protein>
    <submittedName>
        <fullName evidence="3">Uncharacterized protein</fullName>
    </submittedName>
</protein>
<evidence type="ECO:0000313" key="4">
    <source>
        <dbReference type="Proteomes" id="UP000565441"/>
    </source>
</evidence>
<feature type="coiled-coil region" evidence="1">
    <location>
        <begin position="5"/>
        <end position="46"/>
    </location>
</feature>
<dbReference type="Proteomes" id="UP000565441">
    <property type="component" value="Unassembled WGS sequence"/>
</dbReference>